<keyword evidence="3" id="KW-1185">Reference proteome</keyword>
<evidence type="ECO:0000256" key="1">
    <source>
        <dbReference type="SAM" id="MobiDB-lite"/>
    </source>
</evidence>
<proteinExistence type="predicted"/>
<evidence type="ECO:0000313" key="3">
    <source>
        <dbReference type="Proteomes" id="UP001151760"/>
    </source>
</evidence>
<gene>
    <name evidence="2" type="ORF">Tco_0936740</name>
</gene>
<dbReference type="Proteomes" id="UP001151760">
    <property type="component" value="Unassembled WGS sequence"/>
</dbReference>
<dbReference type="EMBL" id="BQNB010015177">
    <property type="protein sequence ID" value="GJT36875.1"/>
    <property type="molecule type" value="Genomic_DNA"/>
</dbReference>
<accession>A0ABQ5DC92</accession>
<evidence type="ECO:0000313" key="2">
    <source>
        <dbReference type="EMBL" id="GJT36875.1"/>
    </source>
</evidence>
<feature type="region of interest" description="Disordered" evidence="1">
    <location>
        <begin position="25"/>
        <end position="84"/>
    </location>
</feature>
<reference evidence="2" key="2">
    <citation type="submission" date="2022-01" db="EMBL/GenBank/DDBJ databases">
        <authorList>
            <person name="Yamashiro T."/>
            <person name="Shiraishi A."/>
            <person name="Satake H."/>
            <person name="Nakayama K."/>
        </authorList>
    </citation>
    <scope>NUCLEOTIDE SEQUENCE</scope>
</reference>
<name>A0ABQ5DC92_9ASTR</name>
<feature type="compositionally biased region" description="Basic and acidic residues" evidence="1">
    <location>
        <begin position="56"/>
        <end position="72"/>
    </location>
</feature>
<comment type="caution">
    <text evidence="2">The sequence shown here is derived from an EMBL/GenBank/DDBJ whole genome shotgun (WGS) entry which is preliminary data.</text>
</comment>
<protein>
    <submittedName>
        <fullName evidence="2">Uncharacterized protein</fullName>
    </submittedName>
</protein>
<feature type="compositionally biased region" description="Polar residues" evidence="1">
    <location>
        <begin position="25"/>
        <end position="50"/>
    </location>
</feature>
<sequence>MLIMRHLHRNLKDIRKHLRNLIKSNVNGKASTSQPKENKEAASQPNSNAFSGLEEDNGKLVDDTRKKVEAPPKKTSRKTGIWLGRKADSPKRNVVFSPTKVRYFDRDDMDLMTWVSWSRKWSMRMPIATMVDGFLMVFSISYE</sequence>
<organism evidence="2 3">
    <name type="scientific">Tanacetum coccineum</name>
    <dbReference type="NCBI Taxonomy" id="301880"/>
    <lineage>
        <taxon>Eukaryota</taxon>
        <taxon>Viridiplantae</taxon>
        <taxon>Streptophyta</taxon>
        <taxon>Embryophyta</taxon>
        <taxon>Tracheophyta</taxon>
        <taxon>Spermatophyta</taxon>
        <taxon>Magnoliopsida</taxon>
        <taxon>eudicotyledons</taxon>
        <taxon>Gunneridae</taxon>
        <taxon>Pentapetalae</taxon>
        <taxon>asterids</taxon>
        <taxon>campanulids</taxon>
        <taxon>Asterales</taxon>
        <taxon>Asteraceae</taxon>
        <taxon>Asteroideae</taxon>
        <taxon>Anthemideae</taxon>
        <taxon>Anthemidinae</taxon>
        <taxon>Tanacetum</taxon>
    </lineage>
</organism>
<reference evidence="2" key="1">
    <citation type="journal article" date="2022" name="Int. J. Mol. Sci.">
        <title>Draft Genome of Tanacetum Coccineum: Genomic Comparison of Closely Related Tanacetum-Family Plants.</title>
        <authorList>
            <person name="Yamashiro T."/>
            <person name="Shiraishi A."/>
            <person name="Nakayama K."/>
            <person name="Satake H."/>
        </authorList>
    </citation>
    <scope>NUCLEOTIDE SEQUENCE</scope>
</reference>